<comment type="caution">
    <text evidence="7">The sequence shown here is derived from an EMBL/GenBank/DDBJ whole genome shotgun (WGS) entry which is preliminary data.</text>
</comment>
<evidence type="ECO:0000313" key="7">
    <source>
        <dbReference type="EMBL" id="PYE80573.1"/>
    </source>
</evidence>
<evidence type="ECO:0000313" key="8">
    <source>
        <dbReference type="Proteomes" id="UP000248311"/>
    </source>
</evidence>
<comment type="similarity">
    <text evidence="1">Belongs to the LysR transcriptional regulatory family.</text>
</comment>
<reference evidence="7 8" key="1">
    <citation type="submission" date="2018-06" db="EMBL/GenBank/DDBJ databases">
        <title>Genomic Encyclopedia of Type Strains, Phase III (KMG-III): the genomes of soil and plant-associated and newly described type strains.</title>
        <authorList>
            <person name="Whitman W."/>
        </authorList>
    </citation>
    <scope>NUCLEOTIDE SEQUENCE [LARGE SCALE GENOMIC DNA]</scope>
    <source>
        <strain evidence="7 8">CECT 9025</strain>
    </source>
</reference>
<dbReference type="Pfam" id="PF00126">
    <property type="entry name" value="HTH_1"/>
    <property type="match status" value="1"/>
</dbReference>
<dbReference type="PANTHER" id="PTHR30537:SF71">
    <property type="entry name" value="TRANSCRIPTIONAL REGULATORY PROTEIN"/>
    <property type="match status" value="1"/>
</dbReference>
<feature type="region of interest" description="Disordered" evidence="5">
    <location>
        <begin position="300"/>
        <end position="324"/>
    </location>
</feature>
<dbReference type="PANTHER" id="PTHR30537">
    <property type="entry name" value="HTH-TYPE TRANSCRIPTIONAL REGULATOR"/>
    <property type="match status" value="1"/>
</dbReference>
<dbReference type="OrthoDB" id="9813056at2"/>
<dbReference type="FunFam" id="1.10.10.10:FF:000001">
    <property type="entry name" value="LysR family transcriptional regulator"/>
    <property type="match status" value="1"/>
</dbReference>
<dbReference type="InterPro" id="IPR036390">
    <property type="entry name" value="WH_DNA-bd_sf"/>
</dbReference>
<evidence type="ECO:0000256" key="5">
    <source>
        <dbReference type="SAM" id="MobiDB-lite"/>
    </source>
</evidence>
<proteinExistence type="inferred from homology"/>
<dbReference type="InterPro" id="IPR000847">
    <property type="entry name" value="LysR_HTH_N"/>
</dbReference>
<evidence type="ECO:0000256" key="1">
    <source>
        <dbReference type="ARBA" id="ARBA00009437"/>
    </source>
</evidence>
<dbReference type="InterPro" id="IPR036388">
    <property type="entry name" value="WH-like_DNA-bd_sf"/>
</dbReference>
<gene>
    <name evidence="7" type="ORF">DFP88_1158</name>
</gene>
<evidence type="ECO:0000256" key="3">
    <source>
        <dbReference type="ARBA" id="ARBA00023125"/>
    </source>
</evidence>
<dbReference type="GO" id="GO:0043565">
    <property type="term" value="F:sequence-specific DNA binding"/>
    <property type="evidence" value="ECO:0007669"/>
    <property type="project" value="TreeGrafter"/>
</dbReference>
<dbReference type="InterPro" id="IPR005119">
    <property type="entry name" value="LysR_subst-bd"/>
</dbReference>
<keyword evidence="4" id="KW-0804">Transcription</keyword>
<sequence>MLGDPGRLREMEIFAMVASEGSFSAAARASRLSPSAVSKTIARLEQRLGVPLVMRTTRALTLTAEGRDLQLRVVAILAALDSAEREAAAGQEPAGPVHISTSASYACHRLYPVLPQLLALYPQLTVKVSQTDEVVDLLENQADLAIRAGEMPSSGLVARSLGSTRRLLVAAPAYLEREGPLPSVEALAGCSLIGFSYSRRSRPWPFRVGDRLIDLEILPRLQASDGEGVRQMALNGLGIARLAEFTVAGDIAAGRLVEILPDMNAGEDEPFHAVRLGLSGEVPSRLRVVLDFLADHGRVDPKRAGARAPGPRSSVRPSLPSTGR</sequence>
<dbReference type="InterPro" id="IPR058163">
    <property type="entry name" value="LysR-type_TF_proteobact-type"/>
</dbReference>
<protein>
    <submittedName>
        <fullName evidence="7">LysR family transcriptional regulator</fullName>
    </submittedName>
</protein>
<dbReference type="Gene3D" id="3.40.190.290">
    <property type="match status" value="1"/>
</dbReference>
<dbReference type="SUPFAM" id="SSF46785">
    <property type="entry name" value="Winged helix' DNA-binding domain"/>
    <property type="match status" value="1"/>
</dbReference>
<keyword evidence="3" id="KW-0238">DNA-binding</keyword>
<dbReference type="AlphaFoldDB" id="A0A318SYD3"/>
<feature type="domain" description="HTH lysR-type" evidence="6">
    <location>
        <begin position="8"/>
        <end position="63"/>
    </location>
</feature>
<dbReference type="Proteomes" id="UP000248311">
    <property type="component" value="Unassembled WGS sequence"/>
</dbReference>
<dbReference type="EMBL" id="QJTE01000015">
    <property type="protein sequence ID" value="PYE80573.1"/>
    <property type="molecule type" value="Genomic_DNA"/>
</dbReference>
<dbReference type="RefSeq" id="WP_110815790.1">
    <property type="nucleotide sequence ID" value="NZ_QJTE01000015.1"/>
</dbReference>
<dbReference type="GO" id="GO:0006351">
    <property type="term" value="P:DNA-templated transcription"/>
    <property type="evidence" value="ECO:0007669"/>
    <property type="project" value="TreeGrafter"/>
</dbReference>
<keyword evidence="2" id="KW-0805">Transcription regulation</keyword>
<evidence type="ECO:0000256" key="4">
    <source>
        <dbReference type="ARBA" id="ARBA00023163"/>
    </source>
</evidence>
<dbReference type="SUPFAM" id="SSF53850">
    <property type="entry name" value="Periplasmic binding protein-like II"/>
    <property type="match status" value="1"/>
</dbReference>
<dbReference type="Gene3D" id="1.10.10.10">
    <property type="entry name" value="Winged helix-like DNA-binding domain superfamily/Winged helix DNA-binding domain"/>
    <property type="match status" value="1"/>
</dbReference>
<dbReference type="GO" id="GO:0003700">
    <property type="term" value="F:DNA-binding transcription factor activity"/>
    <property type="evidence" value="ECO:0007669"/>
    <property type="project" value="InterPro"/>
</dbReference>
<evidence type="ECO:0000259" key="6">
    <source>
        <dbReference type="PROSITE" id="PS50931"/>
    </source>
</evidence>
<name>A0A318SYD3_9RHOB</name>
<dbReference type="PROSITE" id="PS50931">
    <property type="entry name" value="HTH_LYSR"/>
    <property type="match status" value="1"/>
</dbReference>
<evidence type="ECO:0000256" key="2">
    <source>
        <dbReference type="ARBA" id="ARBA00023015"/>
    </source>
</evidence>
<feature type="compositionally biased region" description="Polar residues" evidence="5">
    <location>
        <begin position="315"/>
        <end position="324"/>
    </location>
</feature>
<accession>A0A318SYD3</accession>
<dbReference type="Pfam" id="PF03466">
    <property type="entry name" value="LysR_substrate"/>
    <property type="match status" value="1"/>
</dbReference>
<keyword evidence="8" id="KW-1185">Reference proteome</keyword>
<organism evidence="7 8">
    <name type="scientific">Pseudoroseicyclus aestuarii</name>
    <dbReference type="NCBI Taxonomy" id="1795041"/>
    <lineage>
        <taxon>Bacteria</taxon>
        <taxon>Pseudomonadati</taxon>
        <taxon>Pseudomonadota</taxon>
        <taxon>Alphaproteobacteria</taxon>
        <taxon>Rhodobacterales</taxon>
        <taxon>Paracoccaceae</taxon>
        <taxon>Pseudoroseicyclus</taxon>
    </lineage>
</organism>